<accession>A0A5B7GEP2</accession>
<evidence type="ECO:0000313" key="3">
    <source>
        <dbReference type="Proteomes" id="UP000324222"/>
    </source>
</evidence>
<keyword evidence="3" id="KW-1185">Reference proteome</keyword>
<dbReference type="AlphaFoldDB" id="A0A5B7GEP2"/>
<gene>
    <name evidence="2" type="ORF">E2C01_049762</name>
</gene>
<feature type="region of interest" description="Disordered" evidence="1">
    <location>
        <begin position="18"/>
        <end position="55"/>
    </location>
</feature>
<sequence length="66" mass="7253">MSFGFYIPSTRVYSILPPQTPSSDSLALRSLTSSPSPAHPTSVSPQSHEVKEPMPIRCLGNRLREI</sequence>
<evidence type="ECO:0000313" key="2">
    <source>
        <dbReference type="EMBL" id="MPC55817.1"/>
    </source>
</evidence>
<proteinExistence type="predicted"/>
<feature type="compositionally biased region" description="Polar residues" evidence="1">
    <location>
        <begin position="21"/>
        <end position="47"/>
    </location>
</feature>
<name>A0A5B7GEP2_PORTR</name>
<comment type="caution">
    <text evidence="2">The sequence shown here is derived from an EMBL/GenBank/DDBJ whole genome shotgun (WGS) entry which is preliminary data.</text>
</comment>
<organism evidence="2 3">
    <name type="scientific">Portunus trituberculatus</name>
    <name type="common">Swimming crab</name>
    <name type="synonym">Neptunus trituberculatus</name>
    <dbReference type="NCBI Taxonomy" id="210409"/>
    <lineage>
        <taxon>Eukaryota</taxon>
        <taxon>Metazoa</taxon>
        <taxon>Ecdysozoa</taxon>
        <taxon>Arthropoda</taxon>
        <taxon>Crustacea</taxon>
        <taxon>Multicrustacea</taxon>
        <taxon>Malacostraca</taxon>
        <taxon>Eumalacostraca</taxon>
        <taxon>Eucarida</taxon>
        <taxon>Decapoda</taxon>
        <taxon>Pleocyemata</taxon>
        <taxon>Brachyura</taxon>
        <taxon>Eubrachyura</taxon>
        <taxon>Portunoidea</taxon>
        <taxon>Portunidae</taxon>
        <taxon>Portuninae</taxon>
        <taxon>Portunus</taxon>
    </lineage>
</organism>
<evidence type="ECO:0000256" key="1">
    <source>
        <dbReference type="SAM" id="MobiDB-lite"/>
    </source>
</evidence>
<protein>
    <submittedName>
        <fullName evidence="2">Uncharacterized protein</fullName>
    </submittedName>
</protein>
<dbReference type="Proteomes" id="UP000324222">
    <property type="component" value="Unassembled WGS sequence"/>
</dbReference>
<dbReference type="EMBL" id="VSRR010013462">
    <property type="protein sequence ID" value="MPC55817.1"/>
    <property type="molecule type" value="Genomic_DNA"/>
</dbReference>
<reference evidence="2 3" key="1">
    <citation type="submission" date="2019-05" db="EMBL/GenBank/DDBJ databases">
        <title>Another draft genome of Portunus trituberculatus and its Hox gene families provides insights of decapod evolution.</title>
        <authorList>
            <person name="Jeong J.-H."/>
            <person name="Song I."/>
            <person name="Kim S."/>
            <person name="Choi T."/>
            <person name="Kim D."/>
            <person name="Ryu S."/>
            <person name="Kim W."/>
        </authorList>
    </citation>
    <scope>NUCLEOTIDE SEQUENCE [LARGE SCALE GENOMIC DNA]</scope>
    <source>
        <tissue evidence="2">Muscle</tissue>
    </source>
</reference>